<dbReference type="Proteomes" id="UP001602245">
    <property type="component" value="Unassembled WGS sequence"/>
</dbReference>
<reference evidence="1 2" key="1">
    <citation type="submission" date="2024-10" db="EMBL/GenBank/DDBJ databases">
        <title>The Natural Products Discovery Center: Release of the First 8490 Sequenced Strains for Exploring Actinobacteria Biosynthetic Diversity.</title>
        <authorList>
            <person name="Kalkreuter E."/>
            <person name="Kautsar S.A."/>
            <person name="Yang D."/>
            <person name="Bader C.D."/>
            <person name="Teijaro C.N."/>
            <person name="Fluegel L."/>
            <person name="Davis C.M."/>
            <person name="Simpson J.R."/>
            <person name="Lauterbach L."/>
            <person name="Steele A.D."/>
            <person name="Gui C."/>
            <person name="Meng S."/>
            <person name="Li G."/>
            <person name="Viehrig K."/>
            <person name="Ye F."/>
            <person name="Su P."/>
            <person name="Kiefer A.F."/>
            <person name="Nichols A."/>
            <person name="Cepeda A.J."/>
            <person name="Yan W."/>
            <person name="Fan B."/>
            <person name="Jiang Y."/>
            <person name="Adhikari A."/>
            <person name="Zheng C.-J."/>
            <person name="Schuster L."/>
            <person name="Cowan T.M."/>
            <person name="Smanski M.J."/>
            <person name="Chevrette M.G."/>
            <person name="De Carvalho L.P.S."/>
            <person name="Shen B."/>
        </authorList>
    </citation>
    <scope>NUCLEOTIDE SEQUENCE [LARGE SCALE GENOMIC DNA]</scope>
    <source>
        <strain evidence="1 2">NPDC000087</strain>
    </source>
</reference>
<gene>
    <name evidence="1" type="ORF">ACFY35_23340</name>
</gene>
<dbReference type="RefSeq" id="WP_020513416.1">
    <property type="nucleotide sequence ID" value="NZ_JBIAZU010000004.1"/>
</dbReference>
<evidence type="ECO:0000313" key="2">
    <source>
        <dbReference type="Proteomes" id="UP001602245"/>
    </source>
</evidence>
<dbReference type="GO" id="GO:0004733">
    <property type="term" value="F:pyridoxamine phosphate oxidase activity"/>
    <property type="evidence" value="ECO:0007669"/>
    <property type="project" value="UniProtKB-EC"/>
</dbReference>
<name>A0ABW6WGI0_9ACTN</name>
<protein>
    <submittedName>
        <fullName evidence="1">Pyridoxamine 5'-phosphate oxidase family protein</fullName>
        <ecNumber evidence="1">1.-.-.-</ecNumber>
        <ecNumber evidence="1">1.4.3.5</ecNumber>
    </submittedName>
</protein>
<proteinExistence type="predicted"/>
<evidence type="ECO:0000313" key="1">
    <source>
        <dbReference type="EMBL" id="MFF5292387.1"/>
    </source>
</evidence>
<dbReference type="Gene3D" id="2.30.110.10">
    <property type="entry name" value="Electron Transport, Fmn-binding Protein, Chain A"/>
    <property type="match status" value="1"/>
</dbReference>
<dbReference type="InterPro" id="IPR012349">
    <property type="entry name" value="Split_barrel_FMN-bd"/>
</dbReference>
<keyword evidence="1" id="KW-0560">Oxidoreductase</keyword>
<accession>A0ABW6WGI0</accession>
<keyword evidence="2" id="KW-1185">Reference proteome</keyword>
<dbReference type="EC" id="1.4.3.5" evidence="1"/>
<comment type="caution">
    <text evidence="1">The sequence shown here is derived from an EMBL/GenBank/DDBJ whole genome shotgun (WGS) entry which is preliminary data.</text>
</comment>
<organism evidence="1 2">
    <name type="scientific">Paractinoplanes globisporus</name>
    <dbReference type="NCBI Taxonomy" id="113565"/>
    <lineage>
        <taxon>Bacteria</taxon>
        <taxon>Bacillati</taxon>
        <taxon>Actinomycetota</taxon>
        <taxon>Actinomycetes</taxon>
        <taxon>Micromonosporales</taxon>
        <taxon>Micromonosporaceae</taxon>
        <taxon>Paractinoplanes</taxon>
    </lineage>
</organism>
<dbReference type="SUPFAM" id="SSF50475">
    <property type="entry name" value="FMN-binding split barrel"/>
    <property type="match status" value="1"/>
</dbReference>
<dbReference type="EMBL" id="JBIAZU010000004">
    <property type="protein sequence ID" value="MFF5292387.1"/>
    <property type="molecule type" value="Genomic_DNA"/>
</dbReference>
<sequence length="153" mass="16535">MPEQPGPRSASVRKADVLARLAAPVADCWVATASSSPEPYLVPLTLAWFEERIILATARRSPTARNLAAHGRARVGLGPTRDVVLIEAVLAETIPVGAAGAVGDAYASQNDWDPREAGDSYVFLALRPLRVQAWRELNEIPDRLLMADGVWLV</sequence>
<dbReference type="EC" id="1.-.-.-" evidence="1"/>